<dbReference type="EMBL" id="BMAW01004887">
    <property type="protein sequence ID" value="GFS91407.1"/>
    <property type="molecule type" value="Genomic_DNA"/>
</dbReference>
<organism evidence="1 2">
    <name type="scientific">Nephila pilipes</name>
    <name type="common">Giant wood spider</name>
    <name type="synonym">Nephila maculata</name>
    <dbReference type="NCBI Taxonomy" id="299642"/>
    <lineage>
        <taxon>Eukaryota</taxon>
        <taxon>Metazoa</taxon>
        <taxon>Ecdysozoa</taxon>
        <taxon>Arthropoda</taxon>
        <taxon>Chelicerata</taxon>
        <taxon>Arachnida</taxon>
        <taxon>Araneae</taxon>
        <taxon>Araneomorphae</taxon>
        <taxon>Entelegynae</taxon>
        <taxon>Araneoidea</taxon>
        <taxon>Nephilidae</taxon>
        <taxon>Nephila</taxon>
    </lineage>
</organism>
<accession>A0A8X6N384</accession>
<reference evidence="1" key="1">
    <citation type="submission" date="2020-08" db="EMBL/GenBank/DDBJ databases">
        <title>Multicomponent nature underlies the extraordinary mechanical properties of spider dragline silk.</title>
        <authorList>
            <person name="Kono N."/>
            <person name="Nakamura H."/>
            <person name="Mori M."/>
            <person name="Yoshida Y."/>
            <person name="Ohtoshi R."/>
            <person name="Malay A.D."/>
            <person name="Moran D.A.P."/>
            <person name="Tomita M."/>
            <person name="Numata K."/>
            <person name="Arakawa K."/>
        </authorList>
    </citation>
    <scope>NUCLEOTIDE SEQUENCE</scope>
</reference>
<gene>
    <name evidence="1" type="ORF">NPIL_180741</name>
</gene>
<name>A0A8X6N384_NEPPI</name>
<dbReference type="AlphaFoldDB" id="A0A8X6N384"/>
<proteinExistence type="predicted"/>
<protein>
    <submittedName>
        <fullName evidence="1">Uncharacterized protein</fullName>
    </submittedName>
</protein>
<sequence>MHFRRVLPGKTTTGGVVVIYLSPGITLVTFFTRDKNTEPESEGLTRDHLEDKDRLVTDSLGSVIDNSSAPIKIRVSGWRSAGSEERGHYGLSLKNHFN</sequence>
<comment type="caution">
    <text evidence="1">The sequence shown here is derived from an EMBL/GenBank/DDBJ whole genome shotgun (WGS) entry which is preliminary data.</text>
</comment>
<dbReference type="Proteomes" id="UP000887013">
    <property type="component" value="Unassembled WGS sequence"/>
</dbReference>
<evidence type="ECO:0000313" key="1">
    <source>
        <dbReference type="EMBL" id="GFS91407.1"/>
    </source>
</evidence>
<keyword evidence="2" id="KW-1185">Reference proteome</keyword>
<evidence type="ECO:0000313" key="2">
    <source>
        <dbReference type="Proteomes" id="UP000887013"/>
    </source>
</evidence>